<keyword evidence="6" id="KW-0346">Stress response</keyword>
<evidence type="ECO:0000256" key="1">
    <source>
        <dbReference type="ARBA" id="ARBA00022649"/>
    </source>
</evidence>
<keyword evidence="1" id="KW-1277">Toxin-antitoxin system</keyword>
<proteinExistence type="predicted"/>
<keyword evidence="3" id="KW-0255">Endonuclease</keyword>
<evidence type="ECO:0000256" key="6">
    <source>
        <dbReference type="ARBA" id="ARBA00023016"/>
    </source>
</evidence>
<organism evidence="7 8">
    <name type="scientific">Candidatus Methanocrinis alkalitolerans</name>
    <dbReference type="NCBI Taxonomy" id="3033395"/>
    <lineage>
        <taxon>Archaea</taxon>
        <taxon>Methanobacteriati</taxon>
        <taxon>Methanobacteriota</taxon>
        <taxon>Stenosarchaea group</taxon>
        <taxon>Methanomicrobia</taxon>
        <taxon>Methanotrichales</taxon>
        <taxon>Methanotrichaceae</taxon>
        <taxon>Methanocrinis</taxon>
    </lineage>
</organism>
<dbReference type="SUPFAM" id="SSF54786">
    <property type="entry name" value="YcfA/nrd intein domain"/>
    <property type="match status" value="1"/>
</dbReference>
<evidence type="ECO:0000256" key="3">
    <source>
        <dbReference type="ARBA" id="ARBA00022759"/>
    </source>
</evidence>
<accession>A0ABT5XGD7</accession>
<comment type="caution">
    <text evidence="7">The sequence shown here is derived from an EMBL/GenBank/DDBJ whole genome shotgun (WGS) entry which is preliminary data.</text>
</comment>
<protein>
    <submittedName>
        <fullName evidence="7">Type II toxin-antitoxin system HicA family toxin</fullName>
    </submittedName>
</protein>
<gene>
    <name evidence="7" type="ORF">P0O24_09370</name>
</gene>
<evidence type="ECO:0000256" key="5">
    <source>
        <dbReference type="ARBA" id="ARBA00022884"/>
    </source>
</evidence>
<evidence type="ECO:0000313" key="8">
    <source>
        <dbReference type="Proteomes" id="UP001215956"/>
    </source>
</evidence>
<dbReference type="InterPro" id="IPR038570">
    <property type="entry name" value="HicA_sf"/>
</dbReference>
<keyword evidence="4" id="KW-0378">Hydrolase</keyword>
<evidence type="ECO:0000313" key="7">
    <source>
        <dbReference type="EMBL" id="MDF0593793.1"/>
    </source>
</evidence>
<sequence>MSKKLPVVSGHMAVKAFVKAGWRFDRTSGSHAILRKEGSTVTLSVPLHNELRKGLLRALIKDAGMGVEEFASYL</sequence>
<dbReference type="Proteomes" id="UP001215956">
    <property type="component" value="Unassembled WGS sequence"/>
</dbReference>
<keyword evidence="5" id="KW-0694">RNA-binding</keyword>
<dbReference type="RefSeq" id="WP_316969495.1">
    <property type="nucleotide sequence ID" value="NZ_JARFPL010000030.1"/>
</dbReference>
<dbReference type="InterPro" id="IPR012933">
    <property type="entry name" value="HicA_mRNA_interferase"/>
</dbReference>
<keyword evidence="2" id="KW-0540">Nuclease</keyword>
<dbReference type="Gene3D" id="3.30.920.30">
    <property type="entry name" value="Hypothetical protein"/>
    <property type="match status" value="1"/>
</dbReference>
<dbReference type="EMBL" id="JARFPL010000030">
    <property type="protein sequence ID" value="MDF0593793.1"/>
    <property type="molecule type" value="Genomic_DNA"/>
</dbReference>
<dbReference type="Pfam" id="PF07927">
    <property type="entry name" value="HicA_toxin"/>
    <property type="match status" value="1"/>
</dbReference>
<evidence type="ECO:0000256" key="2">
    <source>
        <dbReference type="ARBA" id="ARBA00022722"/>
    </source>
</evidence>
<name>A0ABT5XGD7_9EURY</name>
<keyword evidence="8" id="KW-1185">Reference proteome</keyword>
<reference evidence="7 8" key="1">
    <citation type="submission" date="2023-03" db="EMBL/GenBank/DDBJ databases">
        <title>Whole genome sequencing of Methanotrichaceae archaeon M04Ac.</title>
        <authorList>
            <person name="Khomyakova M.A."/>
            <person name="Merkel A.Y."/>
            <person name="Slobodkin A.I."/>
        </authorList>
    </citation>
    <scope>NUCLEOTIDE SEQUENCE [LARGE SCALE GENOMIC DNA]</scope>
    <source>
        <strain evidence="7 8">M04Ac</strain>
    </source>
</reference>
<evidence type="ECO:0000256" key="4">
    <source>
        <dbReference type="ARBA" id="ARBA00022801"/>
    </source>
</evidence>